<proteinExistence type="predicted"/>
<evidence type="ECO:0000313" key="3">
    <source>
        <dbReference type="Proteomes" id="UP000317178"/>
    </source>
</evidence>
<keyword evidence="1" id="KW-0812">Transmembrane</keyword>
<dbReference type="EMBL" id="CP036281">
    <property type="protein sequence ID" value="QDU79039.1"/>
    <property type="molecule type" value="Genomic_DNA"/>
</dbReference>
<organism evidence="2 3">
    <name type="scientific">Polystyrenella longa</name>
    <dbReference type="NCBI Taxonomy" id="2528007"/>
    <lineage>
        <taxon>Bacteria</taxon>
        <taxon>Pseudomonadati</taxon>
        <taxon>Planctomycetota</taxon>
        <taxon>Planctomycetia</taxon>
        <taxon>Planctomycetales</taxon>
        <taxon>Planctomycetaceae</taxon>
        <taxon>Polystyrenella</taxon>
    </lineage>
</organism>
<dbReference type="OrthoDB" id="9812205at2"/>
<dbReference type="AlphaFoldDB" id="A0A518CII5"/>
<protein>
    <submittedName>
        <fullName evidence="2">Uncharacterized protein</fullName>
    </submittedName>
</protein>
<evidence type="ECO:0000313" key="2">
    <source>
        <dbReference type="EMBL" id="QDU79039.1"/>
    </source>
</evidence>
<reference evidence="2 3" key="1">
    <citation type="submission" date="2019-02" db="EMBL/GenBank/DDBJ databases">
        <title>Deep-cultivation of Planctomycetes and their phenomic and genomic characterization uncovers novel biology.</title>
        <authorList>
            <person name="Wiegand S."/>
            <person name="Jogler M."/>
            <person name="Boedeker C."/>
            <person name="Pinto D."/>
            <person name="Vollmers J."/>
            <person name="Rivas-Marin E."/>
            <person name="Kohn T."/>
            <person name="Peeters S.H."/>
            <person name="Heuer A."/>
            <person name="Rast P."/>
            <person name="Oberbeckmann S."/>
            <person name="Bunk B."/>
            <person name="Jeske O."/>
            <person name="Meyerdierks A."/>
            <person name="Storesund J.E."/>
            <person name="Kallscheuer N."/>
            <person name="Luecker S."/>
            <person name="Lage O.M."/>
            <person name="Pohl T."/>
            <person name="Merkel B.J."/>
            <person name="Hornburger P."/>
            <person name="Mueller R.-W."/>
            <person name="Bruemmer F."/>
            <person name="Labrenz M."/>
            <person name="Spormann A.M."/>
            <person name="Op den Camp H."/>
            <person name="Overmann J."/>
            <person name="Amann R."/>
            <person name="Jetten M.S.M."/>
            <person name="Mascher T."/>
            <person name="Medema M.H."/>
            <person name="Devos D.P."/>
            <person name="Kaster A.-K."/>
            <person name="Ovreas L."/>
            <person name="Rohde M."/>
            <person name="Galperin M.Y."/>
            <person name="Jogler C."/>
        </authorList>
    </citation>
    <scope>NUCLEOTIDE SEQUENCE [LARGE SCALE GENOMIC DNA]</scope>
    <source>
        <strain evidence="2 3">Pla110</strain>
    </source>
</reference>
<keyword evidence="1" id="KW-0472">Membrane</keyword>
<feature type="transmembrane region" description="Helical" evidence="1">
    <location>
        <begin position="127"/>
        <end position="144"/>
    </location>
</feature>
<name>A0A518CII5_9PLAN</name>
<keyword evidence="3" id="KW-1185">Reference proteome</keyword>
<feature type="transmembrane region" description="Helical" evidence="1">
    <location>
        <begin position="97"/>
        <end position="121"/>
    </location>
</feature>
<dbReference type="RefSeq" id="WP_144993342.1">
    <property type="nucleotide sequence ID" value="NZ_CP036281.1"/>
</dbReference>
<dbReference type="Proteomes" id="UP000317178">
    <property type="component" value="Chromosome"/>
</dbReference>
<gene>
    <name evidence="2" type="ORF">Pla110_07430</name>
</gene>
<sequence>MSLGMTSTYDENKNMELMTCPKCNAPLKEDDINKEMGAAQCTYCDTWIRLDEQGLHLQDPLREAPVDGLPIPDNIQFNRNSHELEIVVKSLLPIAKVAGVGSVMFIVVPLIFLGMITFFILSSPFPPVFAIIPVSMGLMALFTMRKVQKVFQHIGNDQVVKVEKHGDLYCQKPILGSEQPIIPVREIQQLYCTSIEKFRSRDSRRSRSHFMNSIFAVNALTRDNNSTVVISNLTKRNDAILIERHIEEFLGIPPGKVPGEIE</sequence>
<keyword evidence="1" id="KW-1133">Transmembrane helix</keyword>
<dbReference type="KEGG" id="plon:Pla110_07430"/>
<accession>A0A518CII5</accession>
<evidence type="ECO:0000256" key="1">
    <source>
        <dbReference type="SAM" id="Phobius"/>
    </source>
</evidence>